<name>A0A1R2CGQ9_9CILI</name>
<dbReference type="Gene3D" id="1.25.10.10">
    <property type="entry name" value="Leucine-rich Repeat Variant"/>
    <property type="match status" value="1"/>
</dbReference>
<dbReference type="PANTHER" id="PTHR15599">
    <property type="entry name" value="RTDR1"/>
    <property type="match status" value="1"/>
</dbReference>
<gene>
    <name evidence="1" type="ORF">SteCoe_9871</name>
</gene>
<proteinExistence type="predicted"/>
<dbReference type="Proteomes" id="UP000187209">
    <property type="component" value="Unassembled WGS sequence"/>
</dbReference>
<dbReference type="InterPro" id="IPR000931">
    <property type="entry name" value="Adeno_fibre"/>
</dbReference>
<evidence type="ECO:0008006" key="3">
    <source>
        <dbReference type="Google" id="ProtNLM"/>
    </source>
</evidence>
<reference evidence="1 2" key="1">
    <citation type="submission" date="2016-11" db="EMBL/GenBank/DDBJ databases">
        <title>The macronuclear genome of Stentor coeruleus: a giant cell with tiny introns.</title>
        <authorList>
            <person name="Slabodnick M."/>
            <person name="Ruby J.G."/>
            <person name="Reiff S.B."/>
            <person name="Swart E.C."/>
            <person name="Gosai S."/>
            <person name="Prabakaran S."/>
            <person name="Witkowska E."/>
            <person name="Larue G.E."/>
            <person name="Fisher S."/>
            <person name="Freeman R.M."/>
            <person name="Gunawardena J."/>
            <person name="Chu W."/>
            <person name="Stover N.A."/>
            <person name="Gregory B.D."/>
            <person name="Nowacki M."/>
            <person name="Derisi J."/>
            <person name="Roy S.W."/>
            <person name="Marshall W.F."/>
            <person name="Sood P."/>
        </authorList>
    </citation>
    <scope>NUCLEOTIDE SEQUENCE [LARGE SCALE GENOMIC DNA]</scope>
    <source>
        <strain evidence="1">WM001</strain>
    </source>
</reference>
<dbReference type="OrthoDB" id="526070at2759"/>
<sequence>MQSFQKYNVSEFLKDRHPYLDPPFTSNIDPTQVTLAVFFRKIPKLAACLSFENLPFHLRTDALHTLNELVSHQETKDTMIQIGILKSCAELLISESPNVRKEAALLIGGMVTLMQGRNLLIDSEVFPPLQDKLVDSETSVRTAVAWTLKRILISRDGVDRIVETGTVPTMVKAFIKYANSPKRENKDYLIELLEGFINVSQYDNGIEPMLGTGLTKCLIGFLMLGNSLDEADRINELTLNVISNMSANHNGKSEACEGMAIEVVGRFLKKKATNEQRKLAASVIMSVSIALNGKYQAVRCVKEDNPVVLKRLYSLLLTSVKDIRDNAKQCFLNIAELPEGLDKSVIILSKNIPILDEVFGTHCIKSLARLLPKLSSYKNPPNIDQSELPMYQRCIKSLRFLIDKYEQAVNEAIDTVNIAQKLGPFLSESSGVSEDAAHLLKKITSKCSHNKEILRVFIATVADSDIKRNLVRFPGLV</sequence>
<dbReference type="InterPro" id="IPR016024">
    <property type="entry name" value="ARM-type_fold"/>
</dbReference>
<organism evidence="1 2">
    <name type="scientific">Stentor coeruleus</name>
    <dbReference type="NCBI Taxonomy" id="5963"/>
    <lineage>
        <taxon>Eukaryota</taxon>
        <taxon>Sar</taxon>
        <taxon>Alveolata</taxon>
        <taxon>Ciliophora</taxon>
        <taxon>Postciliodesmatophora</taxon>
        <taxon>Heterotrichea</taxon>
        <taxon>Heterotrichida</taxon>
        <taxon>Stentoridae</taxon>
        <taxon>Stentor</taxon>
    </lineage>
</organism>
<evidence type="ECO:0000313" key="2">
    <source>
        <dbReference type="Proteomes" id="UP000187209"/>
    </source>
</evidence>
<dbReference type="PRINTS" id="PR00307">
    <property type="entry name" value="ADENOVSFIBRE"/>
</dbReference>
<evidence type="ECO:0000313" key="1">
    <source>
        <dbReference type="EMBL" id="OMJ88212.1"/>
    </source>
</evidence>
<accession>A0A1R2CGQ9</accession>
<dbReference type="InterPro" id="IPR011989">
    <property type="entry name" value="ARM-like"/>
</dbReference>
<keyword evidence="2" id="KW-1185">Reference proteome</keyword>
<dbReference type="AlphaFoldDB" id="A0A1R2CGQ9"/>
<dbReference type="InterPro" id="IPR042856">
    <property type="entry name" value="RSP14"/>
</dbReference>
<dbReference type="EMBL" id="MPUH01000156">
    <property type="protein sequence ID" value="OMJ88212.1"/>
    <property type="molecule type" value="Genomic_DNA"/>
</dbReference>
<comment type="caution">
    <text evidence="1">The sequence shown here is derived from an EMBL/GenBank/DDBJ whole genome shotgun (WGS) entry which is preliminary data.</text>
</comment>
<protein>
    <recommendedName>
        <fullName evidence="3">Condensin complex subunit 1 C-terminal domain-containing protein</fullName>
    </recommendedName>
</protein>
<dbReference type="GO" id="GO:0007155">
    <property type="term" value="P:cell adhesion"/>
    <property type="evidence" value="ECO:0007669"/>
    <property type="project" value="InterPro"/>
</dbReference>
<dbReference type="PANTHER" id="PTHR15599:SF1">
    <property type="entry name" value="RADIAL SPOKE HEAD 14 HOMOLOG"/>
    <property type="match status" value="1"/>
</dbReference>
<dbReference type="GO" id="GO:0019062">
    <property type="term" value="P:virion attachment to host cell"/>
    <property type="evidence" value="ECO:0007669"/>
    <property type="project" value="InterPro"/>
</dbReference>
<dbReference type="SUPFAM" id="SSF48371">
    <property type="entry name" value="ARM repeat"/>
    <property type="match status" value="1"/>
</dbReference>